<name>A0ABN2DLC2_9ACTN</name>
<protein>
    <recommendedName>
        <fullName evidence="3">DUF1876 domain-containing protein</fullName>
    </recommendedName>
</protein>
<dbReference type="InterPro" id="IPR038070">
    <property type="entry name" value="Rv2632c-like_sf"/>
</dbReference>
<dbReference type="SUPFAM" id="SSF143212">
    <property type="entry name" value="Rv2632c-like"/>
    <property type="match status" value="1"/>
</dbReference>
<evidence type="ECO:0000313" key="2">
    <source>
        <dbReference type="Proteomes" id="UP001500393"/>
    </source>
</evidence>
<sequence>MTTTRQWNVEIYIDEHVDERMTNAEARLHTGDNRYLVGRGTAHRHPEDAEVAAIGDELAAARALSSLAHELIHTAATDIEQLTEEHVHLRS</sequence>
<dbReference type="InterPro" id="IPR015057">
    <property type="entry name" value="Rv2632c-like"/>
</dbReference>
<evidence type="ECO:0008006" key="3">
    <source>
        <dbReference type="Google" id="ProtNLM"/>
    </source>
</evidence>
<accession>A0ABN2DLC2</accession>
<comment type="caution">
    <text evidence="1">The sequence shown here is derived from an EMBL/GenBank/DDBJ whole genome shotgun (WGS) entry which is preliminary data.</text>
</comment>
<dbReference type="Proteomes" id="UP001500393">
    <property type="component" value="Unassembled WGS sequence"/>
</dbReference>
<evidence type="ECO:0000313" key="1">
    <source>
        <dbReference type="EMBL" id="GAA1579646.1"/>
    </source>
</evidence>
<proteinExistence type="predicted"/>
<gene>
    <name evidence="1" type="ORF">GCM10009789_36750</name>
</gene>
<dbReference type="RefSeq" id="WP_344215395.1">
    <property type="nucleotide sequence ID" value="NZ_BAAAOS010000020.1"/>
</dbReference>
<reference evidence="1 2" key="1">
    <citation type="journal article" date="2019" name="Int. J. Syst. Evol. Microbiol.">
        <title>The Global Catalogue of Microorganisms (GCM) 10K type strain sequencing project: providing services to taxonomists for standard genome sequencing and annotation.</title>
        <authorList>
            <consortium name="The Broad Institute Genomics Platform"/>
            <consortium name="The Broad Institute Genome Sequencing Center for Infectious Disease"/>
            <person name="Wu L."/>
            <person name="Ma J."/>
        </authorList>
    </citation>
    <scope>NUCLEOTIDE SEQUENCE [LARGE SCALE GENOMIC DNA]</scope>
    <source>
        <strain evidence="1 2">JCM 14969</strain>
    </source>
</reference>
<dbReference type="EMBL" id="BAAAOS010000020">
    <property type="protein sequence ID" value="GAA1579646.1"/>
    <property type="molecule type" value="Genomic_DNA"/>
</dbReference>
<dbReference type="Pfam" id="PF08962">
    <property type="entry name" value="Rv2632c-like"/>
    <property type="match status" value="1"/>
</dbReference>
<keyword evidence="2" id="KW-1185">Reference proteome</keyword>
<dbReference type="Gene3D" id="3.30.160.240">
    <property type="entry name" value="Rv1738"/>
    <property type="match status" value="1"/>
</dbReference>
<organism evidence="1 2">
    <name type="scientific">Kribbella sancticallisti</name>
    <dbReference type="NCBI Taxonomy" id="460087"/>
    <lineage>
        <taxon>Bacteria</taxon>
        <taxon>Bacillati</taxon>
        <taxon>Actinomycetota</taxon>
        <taxon>Actinomycetes</taxon>
        <taxon>Propionibacteriales</taxon>
        <taxon>Kribbellaceae</taxon>
        <taxon>Kribbella</taxon>
    </lineage>
</organism>